<evidence type="ECO:0000313" key="3">
    <source>
        <dbReference type="EMBL" id="GAA1936514.1"/>
    </source>
</evidence>
<evidence type="ECO:0000256" key="1">
    <source>
        <dbReference type="SAM" id="Phobius"/>
    </source>
</evidence>
<keyword evidence="1" id="KW-0472">Membrane</keyword>
<accession>A0ABP5BAB5</accession>
<reference evidence="4" key="1">
    <citation type="journal article" date="2019" name="Int. J. Syst. Evol. Microbiol.">
        <title>The Global Catalogue of Microorganisms (GCM) 10K type strain sequencing project: providing services to taxonomists for standard genome sequencing and annotation.</title>
        <authorList>
            <consortium name="The Broad Institute Genomics Platform"/>
            <consortium name="The Broad Institute Genome Sequencing Center for Infectious Disease"/>
            <person name="Wu L."/>
            <person name="Ma J."/>
        </authorList>
    </citation>
    <scope>NUCLEOTIDE SEQUENCE [LARGE SCALE GENOMIC DNA]</scope>
    <source>
        <strain evidence="4">JCM 14900</strain>
    </source>
</reference>
<dbReference type="Pfam" id="PF07811">
    <property type="entry name" value="TadE"/>
    <property type="match status" value="1"/>
</dbReference>
<gene>
    <name evidence="3" type="ORF">GCM10009775_30500</name>
</gene>
<keyword evidence="1" id="KW-1133">Transmembrane helix</keyword>
<evidence type="ECO:0000259" key="2">
    <source>
        <dbReference type="Pfam" id="PF07811"/>
    </source>
</evidence>
<sequence length="133" mass="13915">MDSRLRRTLADDAGSTPVEFLLVGIVLTFLTLGVLQFGFALYVRNVVHDAAVEGAYVAALADTTPAAGVDRTREIVARAVGAQYTTDIAVRETTTVGGPTIELSVRATLPLVGLFGVPGTLEVTAHAPAESFD</sequence>
<feature type="domain" description="TadE-like" evidence="2">
    <location>
        <begin position="14"/>
        <end position="55"/>
    </location>
</feature>
<proteinExistence type="predicted"/>
<keyword evidence="4" id="KW-1185">Reference proteome</keyword>
<evidence type="ECO:0000313" key="4">
    <source>
        <dbReference type="Proteomes" id="UP001501343"/>
    </source>
</evidence>
<comment type="caution">
    <text evidence="3">The sequence shown here is derived from an EMBL/GenBank/DDBJ whole genome shotgun (WGS) entry which is preliminary data.</text>
</comment>
<feature type="transmembrane region" description="Helical" evidence="1">
    <location>
        <begin position="20"/>
        <end position="43"/>
    </location>
</feature>
<protein>
    <submittedName>
        <fullName evidence="3">Pilus assembly protein</fullName>
    </submittedName>
</protein>
<name>A0ABP5BAB5_9MICO</name>
<organism evidence="3 4">
    <name type="scientific">Microbacterium aoyamense</name>
    <dbReference type="NCBI Taxonomy" id="344166"/>
    <lineage>
        <taxon>Bacteria</taxon>
        <taxon>Bacillati</taxon>
        <taxon>Actinomycetota</taxon>
        <taxon>Actinomycetes</taxon>
        <taxon>Micrococcales</taxon>
        <taxon>Microbacteriaceae</taxon>
        <taxon>Microbacterium</taxon>
    </lineage>
</organism>
<dbReference type="EMBL" id="BAAAOF010000007">
    <property type="protein sequence ID" value="GAA1936514.1"/>
    <property type="molecule type" value="Genomic_DNA"/>
</dbReference>
<dbReference type="Proteomes" id="UP001501343">
    <property type="component" value="Unassembled WGS sequence"/>
</dbReference>
<dbReference type="RefSeq" id="WP_248152794.1">
    <property type="nucleotide sequence ID" value="NZ_BAAAOF010000007.1"/>
</dbReference>
<dbReference type="InterPro" id="IPR012495">
    <property type="entry name" value="TadE-like_dom"/>
</dbReference>
<keyword evidence="1" id="KW-0812">Transmembrane</keyword>